<comment type="caution">
    <text evidence="2">The sequence shown here is derived from an EMBL/GenBank/DDBJ whole genome shotgun (WGS) entry which is preliminary data.</text>
</comment>
<dbReference type="NCBIfam" id="TIGR01175">
    <property type="entry name" value="pilM"/>
    <property type="match status" value="1"/>
</dbReference>
<name>A0A2M8AHD1_9BACT</name>
<dbReference type="Proteomes" id="UP000230611">
    <property type="component" value="Unassembled WGS sequence"/>
</dbReference>
<dbReference type="AlphaFoldDB" id="A0A2M8AHD1"/>
<dbReference type="Gene3D" id="3.30.1490.300">
    <property type="match status" value="1"/>
</dbReference>
<dbReference type="EMBL" id="PFUO01000080">
    <property type="protein sequence ID" value="PJB16917.1"/>
    <property type="molecule type" value="Genomic_DNA"/>
</dbReference>
<evidence type="ECO:0000259" key="1">
    <source>
        <dbReference type="SMART" id="SM00842"/>
    </source>
</evidence>
<dbReference type="InterPro" id="IPR003494">
    <property type="entry name" value="SHS2_FtsA"/>
</dbReference>
<dbReference type="Gene3D" id="3.30.420.40">
    <property type="match status" value="2"/>
</dbReference>
<gene>
    <name evidence="2" type="ORF">CO116_01675</name>
</gene>
<dbReference type="Pfam" id="PF11104">
    <property type="entry name" value="PilM_2"/>
    <property type="match status" value="1"/>
</dbReference>
<dbReference type="InterPro" id="IPR043129">
    <property type="entry name" value="ATPase_NBD"/>
</dbReference>
<evidence type="ECO:0000313" key="2">
    <source>
        <dbReference type="EMBL" id="PJB16917.1"/>
    </source>
</evidence>
<dbReference type="GO" id="GO:0051301">
    <property type="term" value="P:cell division"/>
    <property type="evidence" value="ECO:0007669"/>
    <property type="project" value="InterPro"/>
</dbReference>
<dbReference type="InterPro" id="IPR050696">
    <property type="entry name" value="FtsA/MreB"/>
</dbReference>
<dbReference type="CDD" id="cd24049">
    <property type="entry name" value="ASKHA_NBD_PilM"/>
    <property type="match status" value="1"/>
</dbReference>
<reference evidence="3" key="1">
    <citation type="submission" date="2017-09" db="EMBL/GenBank/DDBJ databases">
        <title>Depth-based differentiation of microbial function through sediment-hosted aquifers and enrichment of novel symbionts in the deep terrestrial subsurface.</title>
        <authorList>
            <person name="Probst A.J."/>
            <person name="Ladd B."/>
            <person name="Jarett J.K."/>
            <person name="Geller-Mcgrath D.E."/>
            <person name="Sieber C.M.K."/>
            <person name="Emerson J.B."/>
            <person name="Anantharaman K."/>
            <person name="Thomas B.C."/>
            <person name="Malmstrom R."/>
            <person name="Stieglmeier M."/>
            <person name="Klingl A."/>
            <person name="Woyke T."/>
            <person name="Ryan C.M."/>
            <person name="Banfield J.F."/>
        </authorList>
    </citation>
    <scope>NUCLEOTIDE SEQUENCE [LARGE SCALE GENOMIC DNA]</scope>
</reference>
<sequence>MDFLALKPEAFGLDISDLSLKIIKLKKKRGISSLASFGEAEIKPGIIKGGEIKDEEKLAQIIREAIKKVRGEKLKTRYVVVSLPEEKAFLQVIQMPKVPEEDLRSAVIYEAENYIPTPIEEVYLDYQIVPPVYDHLDHLDVLIAALPKKTVEPYLSALKLAGLQPKVLEIESLAIARALIKDGITTQPILLIDLGATRTSFIIFSGKSLKFTTSIPVSSTNFSEIISKNLGVTLAEAERLK</sequence>
<dbReference type="SMART" id="SM00842">
    <property type="entry name" value="FtsA"/>
    <property type="match status" value="1"/>
</dbReference>
<accession>A0A2M8AHD1</accession>
<proteinExistence type="predicted"/>
<protein>
    <recommendedName>
        <fullName evidence="1">SHS2 domain-containing protein</fullName>
    </recommendedName>
</protein>
<evidence type="ECO:0000313" key="3">
    <source>
        <dbReference type="Proteomes" id="UP000230611"/>
    </source>
</evidence>
<dbReference type="SUPFAM" id="SSF53067">
    <property type="entry name" value="Actin-like ATPase domain"/>
    <property type="match status" value="1"/>
</dbReference>
<organism evidence="2 3">
    <name type="scientific">Candidatus Falkowbacteria bacterium CG_4_9_14_3_um_filter_38_19</name>
    <dbReference type="NCBI Taxonomy" id="1974559"/>
    <lineage>
        <taxon>Bacteria</taxon>
        <taxon>Candidatus Falkowiibacteriota</taxon>
    </lineage>
</organism>
<dbReference type="InterPro" id="IPR005883">
    <property type="entry name" value="PilM"/>
</dbReference>
<feature type="non-terminal residue" evidence="2">
    <location>
        <position position="241"/>
    </location>
</feature>
<dbReference type="PANTHER" id="PTHR32432:SF3">
    <property type="entry name" value="ETHANOLAMINE UTILIZATION PROTEIN EUTJ"/>
    <property type="match status" value="1"/>
</dbReference>
<dbReference type="PANTHER" id="PTHR32432">
    <property type="entry name" value="CELL DIVISION PROTEIN FTSA-RELATED"/>
    <property type="match status" value="1"/>
</dbReference>
<feature type="domain" description="SHS2" evidence="1">
    <location>
        <begin position="10"/>
        <end position="179"/>
    </location>
</feature>